<name>A0A933I8M1_UNCT6</name>
<comment type="caution">
    <text evidence="2">The sequence shown here is derived from an EMBL/GenBank/DDBJ whole genome shotgun (WGS) entry which is preliminary data.</text>
</comment>
<gene>
    <name evidence="2" type="ORF">HY768_00480</name>
</gene>
<feature type="chain" id="PRO_5036935119" evidence="1">
    <location>
        <begin position="22"/>
        <end position="799"/>
    </location>
</feature>
<accession>A0A933I8M1</accession>
<reference evidence="2" key="1">
    <citation type="submission" date="2020-07" db="EMBL/GenBank/DDBJ databases">
        <title>Huge and variable diversity of episymbiotic CPR bacteria and DPANN archaea in groundwater ecosystems.</title>
        <authorList>
            <person name="He C.Y."/>
            <person name="Keren R."/>
            <person name="Whittaker M."/>
            <person name="Farag I.F."/>
            <person name="Doudna J."/>
            <person name="Cate J.H.D."/>
            <person name="Banfield J.F."/>
        </authorList>
    </citation>
    <scope>NUCLEOTIDE SEQUENCE</scope>
    <source>
        <strain evidence="2">NC_groundwater_1520_Pr4_B-0.1um_53_5</strain>
    </source>
</reference>
<keyword evidence="1" id="KW-0732">Signal</keyword>
<dbReference type="Proteomes" id="UP000736328">
    <property type="component" value="Unassembled WGS sequence"/>
</dbReference>
<evidence type="ECO:0000256" key="1">
    <source>
        <dbReference type="SAM" id="SignalP"/>
    </source>
</evidence>
<dbReference type="AlphaFoldDB" id="A0A933I8M1"/>
<feature type="signal peptide" evidence="1">
    <location>
        <begin position="1"/>
        <end position="21"/>
    </location>
</feature>
<protein>
    <submittedName>
        <fullName evidence="2">T9SS type A sorting domain-containing protein</fullName>
    </submittedName>
</protein>
<evidence type="ECO:0000313" key="3">
    <source>
        <dbReference type="Proteomes" id="UP000736328"/>
    </source>
</evidence>
<dbReference type="InterPro" id="IPR026444">
    <property type="entry name" value="Secre_tail"/>
</dbReference>
<dbReference type="Gene3D" id="2.60.40.4070">
    <property type="match status" value="1"/>
</dbReference>
<sequence>MLLPKKSIACAILFCGMLAIAPGIFPAGSSPAYGEDARGFTGMTNSPEGKASRVVADESVPPCFAKQAKPIIQSERFQPNRPEISKMLISWVLKDTLLLSFQIPSLSWAAFSNNPATDTLEAVFLPDTLTILAQQAVDYAPDWLEAELTDNFRRLPGSFQDTYANLILNSSAKYADEIAFQIARLGAETLVDSTFDPNLILVNAQYLYQNDDSLDYVEIVDYGAPPGGNYYSTVVYKAVENGDTLAGDTVSYELPKEYYYMYIVHPQNSDESPRMDALVYNRFWRDYLFNYADPGYPLLRGKIRQARVLWHSRKYVLPPGRSFDPWDSALDILGNWTSEILPVMAEGNRPIQPNTIAHEHNGNCGELQDLISAAGRAALIPFVSTMNYAEDHVWSEFYYKGWHEFQVDRGYGVTHIDDPSTSYDYDVGGSKSVSSIWNWRSDGYGWTVTGAHGYSNACSLHVAVCDARGLPVDGARVYLWTESFYGGGYDITTWGFTNSQGYCDFELGNLRNFYVSIKSSVANYPSDNPGQIVKIVSYSQTGADYYKTFYLSKFITIPRAEAFDTTGTPTYLFECEFNSPYELLHGYVRARRDDQDALPYNHTYIERNTPGKISFYICDSANYSLYLQNKPFKANWIGRDISADAPSFAAPYSGRWYLLFSNANGITTTEGLDLKLRLYYNAKSGVAGGPGNREQIFVFRLWQNAPNPFSRATTIKYQIPKEGNVSLKIYNIAGQVVKVLLDEETSPSAPSPNALGEGGVRSVTWDGKDESSHLVSAGVYICRLNANGQTQTQKMIMIK</sequence>
<proteinExistence type="predicted"/>
<dbReference type="NCBIfam" id="TIGR04183">
    <property type="entry name" value="Por_Secre_tail"/>
    <property type="match status" value="1"/>
</dbReference>
<organism evidence="2 3">
    <name type="scientific">candidate division TA06 bacterium</name>
    <dbReference type="NCBI Taxonomy" id="2250710"/>
    <lineage>
        <taxon>Bacteria</taxon>
        <taxon>Bacteria division TA06</taxon>
    </lineage>
</organism>
<evidence type="ECO:0000313" key="2">
    <source>
        <dbReference type="EMBL" id="MBI4725699.1"/>
    </source>
</evidence>
<dbReference type="EMBL" id="JACQXR010000005">
    <property type="protein sequence ID" value="MBI4725699.1"/>
    <property type="molecule type" value="Genomic_DNA"/>
</dbReference>